<evidence type="ECO:0000256" key="3">
    <source>
        <dbReference type="ARBA" id="ARBA00022946"/>
    </source>
</evidence>
<evidence type="ECO:0000256" key="2">
    <source>
        <dbReference type="ARBA" id="ARBA00022472"/>
    </source>
</evidence>
<name>A0A392N3V6_9FABA</name>
<organism evidence="4 5">
    <name type="scientific">Trifolium medium</name>
    <dbReference type="NCBI Taxonomy" id="97028"/>
    <lineage>
        <taxon>Eukaryota</taxon>
        <taxon>Viridiplantae</taxon>
        <taxon>Streptophyta</taxon>
        <taxon>Embryophyta</taxon>
        <taxon>Tracheophyta</taxon>
        <taxon>Spermatophyta</taxon>
        <taxon>Magnoliopsida</taxon>
        <taxon>eudicotyledons</taxon>
        <taxon>Gunneridae</taxon>
        <taxon>Pentapetalae</taxon>
        <taxon>rosids</taxon>
        <taxon>fabids</taxon>
        <taxon>Fabales</taxon>
        <taxon>Fabaceae</taxon>
        <taxon>Papilionoideae</taxon>
        <taxon>50 kb inversion clade</taxon>
        <taxon>NPAAA clade</taxon>
        <taxon>Hologalegina</taxon>
        <taxon>IRL clade</taxon>
        <taxon>Trifolieae</taxon>
        <taxon>Trifolium</taxon>
    </lineage>
</organism>
<keyword evidence="2" id="KW-0806">Transcription termination</keyword>
<keyword evidence="5" id="KW-1185">Reference proteome</keyword>
<dbReference type="GO" id="GO:0003676">
    <property type="term" value="F:nucleic acid binding"/>
    <property type="evidence" value="ECO:0007669"/>
    <property type="project" value="InterPro"/>
</dbReference>
<dbReference type="InterPro" id="IPR038538">
    <property type="entry name" value="MTERF_sf"/>
</dbReference>
<dbReference type="AlphaFoldDB" id="A0A392N3V6"/>
<comment type="similarity">
    <text evidence="1">Belongs to the mTERF family.</text>
</comment>
<dbReference type="Pfam" id="PF02536">
    <property type="entry name" value="mTERF"/>
    <property type="match status" value="1"/>
</dbReference>
<evidence type="ECO:0000256" key="1">
    <source>
        <dbReference type="ARBA" id="ARBA00007692"/>
    </source>
</evidence>
<keyword evidence="2" id="KW-0805">Transcription regulation</keyword>
<dbReference type="GO" id="GO:0006353">
    <property type="term" value="P:DNA-templated transcription termination"/>
    <property type="evidence" value="ECO:0007669"/>
    <property type="project" value="UniProtKB-KW"/>
</dbReference>
<keyword evidence="3" id="KW-0809">Transit peptide</keyword>
<evidence type="ECO:0000313" key="5">
    <source>
        <dbReference type="Proteomes" id="UP000265520"/>
    </source>
</evidence>
<dbReference type="SMART" id="SM00733">
    <property type="entry name" value="Mterf"/>
    <property type="match status" value="2"/>
</dbReference>
<evidence type="ECO:0000313" key="4">
    <source>
        <dbReference type="EMBL" id="MCH94262.1"/>
    </source>
</evidence>
<sequence>MGEGDLPFPSLVDNLRPKATYFRSLGVDVGALLFRCPEIIGLSIEANIKPVTEFLLERGYTLEEIGTMITRYGTLYTVSLTENIMPKWDYFMTMDYPKSEL</sequence>
<dbReference type="EMBL" id="LXQA010026899">
    <property type="protein sequence ID" value="MCH94262.1"/>
    <property type="molecule type" value="Genomic_DNA"/>
</dbReference>
<proteinExistence type="inferred from homology"/>
<accession>A0A392N3V6</accession>
<keyword evidence="2" id="KW-0804">Transcription</keyword>
<protein>
    <submittedName>
        <fullName evidence="4">mTERF domain-containing protein</fullName>
    </submittedName>
</protein>
<dbReference type="Proteomes" id="UP000265520">
    <property type="component" value="Unassembled WGS sequence"/>
</dbReference>
<comment type="caution">
    <text evidence="4">The sequence shown here is derived from an EMBL/GenBank/DDBJ whole genome shotgun (WGS) entry which is preliminary data.</text>
</comment>
<feature type="non-terminal residue" evidence="4">
    <location>
        <position position="101"/>
    </location>
</feature>
<reference evidence="4 5" key="1">
    <citation type="journal article" date="2018" name="Front. Plant Sci.">
        <title>Red Clover (Trifolium pratense) and Zigzag Clover (T. medium) - A Picture of Genomic Similarities and Differences.</title>
        <authorList>
            <person name="Dluhosova J."/>
            <person name="Istvanek J."/>
            <person name="Nedelnik J."/>
            <person name="Repkova J."/>
        </authorList>
    </citation>
    <scope>NUCLEOTIDE SEQUENCE [LARGE SCALE GENOMIC DNA]</scope>
    <source>
        <strain evidence="5">cv. 10/8</strain>
        <tissue evidence="4">Leaf</tissue>
    </source>
</reference>
<dbReference type="Gene3D" id="1.25.70.10">
    <property type="entry name" value="Transcription termination factor 3, mitochondrial"/>
    <property type="match status" value="1"/>
</dbReference>
<dbReference type="InterPro" id="IPR003690">
    <property type="entry name" value="MTERF"/>
</dbReference>